<keyword evidence="2" id="KW-0328">Glycosyltransferase</keyword>
<keyword evidence="3" id="KW-0808">Transferase</keyword>
<accession>A0A2H0NDJ3</accession>
<comment type="similarity">
    <text evidence="1">Belongs to the glycosyltransferase 2 family.</text>
</comment>
<dbReference type="InterPro" id="IPR001173">
    <property type="entry name" value="Glyco_trans_2-like"/>
</dbReference>
<dbReference type="Proteomes" id="UP000230564">
    <property type="component" value="Unassembled WGS sequence"/>
</dbReference>
<proteinExistence type="inferred from homology"/>
<keyword evidence="4" id="KW-0472">Membrane</keyword>
<protein>
    <recommendedName>
        <fullName evidence="5">Glycosyltransferase 2-like domain-containing protein</fullName>
    </recommendedName>
</protein>
<dbReference type="Gene3D" id="3.90.550.10">
    <property type="entry name" value="Spore Coat Polysaccharide Biosynthesis Protein SpsA, Chain A"/>
    <property type="match status" value="1"/>
</dbReference>
<dbReference type="Pfam" id="PF00535">
    <property type="entry name" value="Glycos_transf_2"/>
    <property type="match status" value="1"/>
</dbReference>
<evidence type="ECO:0000256" key="2">
    <source>
        <dbReference type="ARBA" id="ARBA00022676"/>
    </source>
</evidence>
<evidence type="ECO:0000313" key="6">
    <source>
        <dbReference type="EMBL" id="PIR06973.1"/>
    </source>
</evidence>
<dbReference type="InterPro" id="IPR029044">
    <property type="entry name" value="Nucleotide-diphossugar_trans"/>
</dbReference>
<organism evidence="6 7">
    <name type="scientific">Candidatus Komeilibacteria bacterium CG11_big_fil_rev_8_21_14_0_20_36_20</name>
    <dbReference type="NCBI Taxonomy" id="1974477"/>
    <lineage>
        <taxon>Bacteria</taxon>
        <taxon>Candidatus Komeiliibacteriota</taxon>
    </lineage>
</organism>
<evidence type="ECO:0000256" key="4">
    <source>
        <dbReference type="SAM" id="Phobius"/>
    </source>
</evidence>
<name>A0A2H0NDJ3_9BACT</name>
<reference evidence="6 7" key="1">
    <citation type="submission" date="2017-09" db="EMBL/GenBank/DDBJ databases">
        <title>Depth-based differentiation of microbial function through sediment-hosted aquifers and enrichment of novel symbionts in the deep terrestrial subsurface.</title>
        <authorList>
            <person name="Probst A.J."/>
            <person name="Ladd B."/>
            <person name="Jarett J.K."/>
            <person name="Geller-Mcgrath D.E."/>
            <person name="Sieber C.M."/>
            <person name="Emerson J.B."/>
            <person name="Anantharaman K."/>
            <person name="Thomas B.C."/>
            <person name="Malmstrom R."/>
            <person name="Stieglmeier M."/>
            <person name="Klingl A."/>
            <person name="Woyke T."/>
            <person name="Ryan C.M."/>
            <person name="Banfield J.F."/>
        </authorList>
    </citation>
    <scope>NUCLEOTIDE SEQUENCE [LARGE SCALE GENOMIC DNA]</scope>
    <source>
        <strain evidence="6">CG11_big_fil_rev_8_21_14_0_20_36_20</strain>
    </source>
</reference>
<dbReference type="PANTHER" id="PTHR43630">
    <property type="entry name" value="POLY-BETA-1,6-N-ACETYL-D-GLUCOSAMINE SYNTHASE"/>
    <property type="match status" value="1"/>
</dbReference>
<evidence type="ECO:0000313" key="7">
    <source>
        <dbReference type="Proteomes" id="UP000230564"/>
    </source>
</evidence>
<dbReference type="EMBL" id="PCWQ01000007">
    <property type="protein sequence ID" value="PIR06973.1"/>
    <property type="molecule type" value="Genomic_DNA"/>
</dbReference>
<feature type="domain" description="Glycosyltransferase 2-like" evidence="5">
    <location>
        <begin position="9"/>
        <end position="138"/>
    </location>
</feature>
<evidence type="ECO:0000259" key="5">
    <source>
        <dbReference type="Pfam" id="PF00535"/>
    </source>
</evidence>
<dbReference type="SUPFAM" id="SSF53448">
    <property type="entry name" value="Nucleotide-diphospho-sugar transferases"/>
    <property type="match status" value="1"/>
</dbReference>
<dbReference type="GO" id="GO:0016757">
    <property type="term" value="F:glycosyltransferase activity"/>
    <property type="evidence" value="ECO:0007669"/>
    <property type="project" value="UniProtKB-KW"/>
</dbReference>
<sequence length="284" mass="32609">MEDELLDLSVVVCSYNCEEIIEGCLSSVKENNPKEIILVDAGSTDKTTEIARPFVDKIVNDSRKGLGNARNIGLDAAECKYIVFVGADNIMPQGSLIKMIEYLEKYKCAIVSAITMLSETDSYLGWAQNIYREKYKPGYKNVVGTPTLFLREVLKKYRYDTFMTNSDDTDLCTRMAKDGHKFAISEAICYEKGFASIGAIIDRWIRYGRGDCLFYKKYAKNWSISRKLKSYCHPFMTDFITPFKSSGFVKDIAILPFLILITYLRYYSWLKTALFFKKRKLTSR</sequence>
<feature type="transmembrane region" description="Helical" evidence="4">
    <location>
        <begin position="252"/>
        <end position="270"/>
    </location>
</feature>
<keyword evidence="4" id="KW-0812">Transmembrane</keyword>
<evidence type="ECO:0000256" key="1">
    <source>
        <dbReference type="ARBA" id="ARBA00006739"/>
    </source>
</evidence>
<gene>
    <name evidence="6" type="ORF">COV55_00930</name>
</gene>
<dbReference type="PANTHER" id="PTHR43630:SF1">
    <property type="entry name" value="POLY-BETA-1,6-N-ACETYL-D-GLUCOSAMINE SYNTHASE"/>
    <property type="match status" value="1"/>
</dbReference>
<dbReference type="CDD" id="cd00761">
    <property type="entry name" value="Glyco_tranf_GTA_type"/>
    <property type="match status" value="1"/>
</dbReference>
<dbReference type="AlphaFoldDB" id="A0A2H0NDJ3"/>
<comment type="caution">
    <text evidence="6">The sequence shown here is derived from an EMBL/GenBank/DDBJ whole genome shotgun (WGS) entry which is preliminary data.</text>
</comment>
<evidence type="ECO:0000256" key="3">
    <source>
        <dbReference type="ARBA" id="ARBA00022679"/>
    </source>
</evidence>
<keyword evidence="4" id="KW-1133">Transmembrane helix</keyword>